<sequence length="694" mass="74917">MSPSRLAAGLALACLSASAVSAEHLEEIVVQGEGASSAEPSLTAPPIAARRAEIERTPGAVEVIDAEDYKRTTPARTIKDVLDYVPGVFAQPKWGDDTRLSIRGSGLSRNSHLRGVQLYMDGIPINTADGYGDFQEIDPSAYRMIEVYKGANALRFGANALGGAINFVTATGRDADASPAQVGIDVGSFGSYRLQASSGGAYGNADYFITGSWSAADGFRNHSDGTAARMSGNVGWRLSEDVETRFYLNANDVHQNIPGAVTRDEALHDPRGAAAANLRLDYERNIETVRFANKTTWRASETTSFDFGAFVLDRKLDHPIFARLDYEYLDYGGFVRATDEREIAGHANRLVAGVNLHNGTTDAKQYKAAEPDKGSLIFDADQRSTNLSAYAENTFYVVPSVGLVTGLQVLRATRKQEDRFLSNGDASGDTTETLASPKLGVLWDVAPGATVFANLSRSVEVPSFGENSFAGAELAKPQKAWTAEIGTRGRTEDLTWDAAVYRARIRDELLCNDTGVGSGACTVVNLDKTIHQGVELGFGAAVLKGLVVKGETPDRLWLNLAYTFSDFRFDDDAEFGNNKLPGAPRHFLRAELLYKHPLGFYAGPNVEWVPQAYFVDSENTQKTKAYALLGLKAGYDAGGPFSAYVEARNLADKKYIASVSVTNQAAPTALLPNGPLLYEPGSGRALYAGVKYRW</sequence>
<dbReference type="AlphaFoldDB" id="A0A4Q9GK41"/>
<keyword evidence="3 8" id="KW-1134">Transmembrane beta strand</keyword>
<keyword evidence="5 9" id="KW-0798">TonB box</keyword>
<evidence type="ECO:0000256" key="2">
    <source>
        <dbReference type="ARBA" id="ARBA00022448"/>
    </source>
</evidence>
<gene>
    <name evidence="13" type="ORF">EYR15_10265</name>
</gene>
<comment type="caution">
    <text evidence="13">The sequence shown here is derived from an EMBL/GenBank/DDBJ whole genome shotgun (WGS) entry which is preliminary data.</text>
</comment>
<accession>A0A4Q9GK41</accession>
<keyword evidence="13" id="KW-0675">Receptor</keyword>
<dbReference type="Proteomes" id="UP000291613">
    <property type="component" value="Unassembled WGS sequence"/>
</dbReference>
<evidence type="ECO:0000256" key="3">
    <source>
        <dbReference type="ARBA" id="ARBA00022452"/>
    </source>
</evidence>
<evidence type="ECO:0000259" key="12">
    <source>
        <dbReference type="Pfam" id="PF07715"/>
    </source>
</evidence>
<name>A0A4Q9GK41_9HYPH</name>
<dbReference type="InterPro" id="IPR039426">
    <property type="entry name" value="TonB-dep_rcpt-like"/>
</dbReference>
<dbReference type="EMBL" id="SIUB01000004">
    <property type="protein sequence ID" value="TBN53395.1"/>
    <property type="molecule type" value="Genomic_DNA"/>
</dbReference>
<keyword evidence="7 8" id="KW-0998">Cell outer membrane</keyword>
<keyword evidence="2 8" id="KW-0813">Transport</keyword>
<dbReference type="GO" id="GO:0009279">
    <property type="term" value="C:cell outer membrane"/>
    <property type="evidence" value="ECO:0007669"/>
    <property type="project" value="UniProtKB-SubCell"/>
</dbReference>
<evidence type="ECO:0000256" key="1">
    <source>
        <dbReference type="ARBA" id="ARBA00004571"/>
    </source>
</evidence>
<organism evidence="13 14">
    <name type="scientific">Hansschlegelia quercus</name>
    <dbReference type="NCBI Taxonomy" id="2528245"/>
    <lineage>
        <taxon>Bacteria</taxon>
        <taxon>Pseudomonadati</taxon>
        <taxon>Pseudomonadota</taxon>
        <taxon>Alphaproteobacteria</taxon>
        <taxon>Hyphomicrobiales</taxon>
        <taxon>Methylopilaceae</taxon>
        <taxon>Hansschlegelia</taxon>
    </lineage>
</organism>
<dbReference type="Gene3D" id="2.40.170.20">
    <property type="entry name" value="TonB-dependent receptor, beta-barrel domain"/>
    <property type="match status" value="1"/>
</dbReference>
<dbReference type="Pfam" id="PF07715">
    <property type="entry name" value="Plug"/>
    <property type="match status" value="1"/>
</dbReference>
<proteinExistence type="inferred from homology"/>
<dbReference type="Pfam" id="PF00593">
    <property type="entry name" value="TonB_dep_Rec_b-barrel"/>
    <property type="match status" value="1"/>
</dbReference>
<evidence type="ECO:0000256" key="8">
    <source>
        <dbReference type="PROSITE-ProRule" id="PRU01360"/>
    </source>
</evidence>
<dbReference type="InterPro" id="IPR000531">
    <property type="entry name" value="Beta-barrel_TonB"/>
</dbReference>
<evidence type="ECO:0000256" key="7">
    <source>
        <dbReference type="ARBA" id="ARBA00023237"/>
    </source>
</evidence>
<dbReference type="PROSITE" id="PS52016">
    <property type="entry name" value="TONB_DEPENDENT_REC_3"/>
    <property type="match status" value="1"/>
</dbReference>
<keyword evidence="10" id="KW-0732">Signal</keyword>
<evidence type="ECO:0000256" key="4">
    <source>
        <dbReference type="ARBA" id="ARBA00022692"/>
    </source>
</evidence>
<dbReference type="InterPro" id="IPR036942">
    <property type="entry name" value="Beta-barrel_TonB_sf"/>
</dbReference>
<dbReference type="GO" id="GO:0044718">
    <property type="term" value="P:siderophore transmembrane transport"/>
    <property type="evidence" value="ECO:0007669"/>
    <property type="project" value="TreeGrafter"/>
</dbReference>
<feature type="signal peptide" evidence="10">
    <location>
        <begin position="1"/>
        <end position="22"/>
    </location>
</feature>
<dbReference type="Gene3D" id="2.170.130.10">
    <property type="entry name" value="TonB-dependent receptor, plug domain"/>
    <property type="match status" value="1"/>
</dbReference>
<dbReference type="GO" id="GO:0015344">
    <property type="term" value="F:siderophore uptake transmembrane transporter activity"/>
    <property type="evidence" value="ECO:0007669"/>
    <property type="project" value="TreeGrafter"/>
</dbReference>
<evidence type="ECO:0000256" key="5">
    <source>
        <dbReference type="ARBA" id="ARBA00023077"/>
    </source>
</evidence>
<dbReference type="SUPFAM" id="SSF56935">
    <property type="entry name" value="Porins"/>
    <property type="match status" value="1"/>
</dbReference>
<evidence type="ECO:0000313" key="14">
    <source>
        <dbReference type="Proteomes" id="UP000291613"/>
    </source>
</evidence>
<feature type="chain" id="PRO_5020922761" evidence="10">
    <location>
        <begin position="23"/>
        <end position="694"/>
    </location>
</feature>
<dbReference type="PANTHER" id="PTHR30069:SF28">
    <property type="entry name" value="TONB-DEPENDENT RECEPTOR YNCD-RELATED"/>
    <property type="match status" value="1"/>
</dbReference>
<comment type="similarity">
    <text evidence="8 9">Belongs to the TonB-dependent receptor family.</text>
</comment>
<keyword evidence="6 8" id="KW-0472">Membrane</keyword>
<dbReference type="PANTHER" id="PTHR30069">
    <property type="entry name" value="TONB-DEPENDENT OUTER MEMBRANE RECEPTOR"/>
    <property type="match status" value="1"/>
</dbReference>
<keyword evidence="14" id="KW-1185">Reference proteome</keyword>
<dbReference type="InterPro" id="IPR037066">
    <property type="entry name" value="Plug_dom_sf"/>
</dbReference>
<dbReference type="RefSeq" id="WP_131003453.1">
    <property type="nucleotide sequence ID" value="NZ_JBHSZR010000007.1"/>
</dbReference>
<keyword evidence="4 8" id="KW-0812">Transmembrane</keyword>
<comment type="subcellular location">
    <subcellularLocation>
        <location evidence="1 8">Cell outer membrane</location>
        <topology evidence="1 8">Multi-pass membrane protein</topology>
    </subcellularLocation>
</comment>
<evidence type="ECO:0000256" key="9">
    <source>
        <dbReference type="RuleBase" id="RU003357"/>
    </source>
</evidence>
<evidence type="ECO:0000259" key="11">
    <source>
        <dbReference type="Pfam" id="PF00593"/>
    </source>
</evidence>
<reference evidence="13 14" key="1">
    <citation type="submission" date="2019-02" db="EMBL/GenBank/DDBJ databases">
        <title>Hansschlegelia quercus sp. nov., a novel methylotrophic bacterium from buds of oak (Quercus robur L.).</title>
        <authorList>
            <person name="Agafonova N.V."/>
            <person name="Kaparullina E.N."/>
            <person name="Grouzdev D.S."/>
            <person name="Doronina N.V."/>
        </authorList>
    </citation>
    <scope>NUCLEOTIDE SEQUENCE [LARGE SCALE GENOMIC DNA]</scope>
    <source>
        <strain evidence="13 14">Dub</strain>
    </source>
</reference>
<feature type="domain" description="TonB-dependent receptor-like beta-barrel" evidence="11">
    <location>
        <begin position="270"/>
        <end position="650"/>
    </location>
</feature>
<evidence type="ECO:0000313" key="13">
    <source>
        <dbReference type="EMBL" id="TBN53395.1"/>
    </source>
</evidence>
<evidence type="ECO:0000256" key="10">
    <source>
        <dbReference type="SAM" id="SignalP"/>
    </source>
</evidence>
<dbReference type="InterPro" id="IPR012910">
    <property type="entry name" value="Plug_dom"/>
</dbReference>
<protein>
    <submittedName>
        <fullName evidence="13">TonB-dependent receptor</fullName>
    </submittedName>
</protein>
<dbReference type="CDD" id="cd01347">
    <property type="entry name" value="ligand_gated_channel"/>
    <property type="match status" value="1"/>
</dbReference>
<dbReference type="OrthoDB" id="9760620at2"/>
<evidence type="ECO:0000256" key="6">
    <source>
        <dbReference type="ARBA" id="ARBA00023136"/>
    </source>
</evidence>
<feature type="domain" description="TonB-dependent receptor plug" evidence="12">
    <location>
        <begin position="55"/>
        <end position="164"/>
    </location>
</feature>